<dbReference type="InterPro" id="IPR020845">
    <property type="entry name" value="AMP-binding_CS"/>
</dbReference>
<dbReference type="InterPro" id="IPR000873">
    <property type="entry name" value="AMP-dep_synth/lig_dom"/>
</dbReference>
<organism evidence="11 12">
    <name type="scientific">Hydrogenophaga crocea</name>
    <dbReference type="NCBI Taxonomy" id="2716225"/>
    <lineage>
        <taxon>Bacteria</taxon>
        <taxon>Pseudomonadati</taxon>
        <taxon>Pseudomonadota</taxon>
        <taxon>Betaproteobacteria</taxon>
        <taxon>Burkholderiales</taxon>
        <taxon>Comamonadaceae</taxon>
        <taxon>Hydrogenophaga</taxon>
    </lineage>
</organism>
<dbReference type="EMBL" id="CP049989">
    <property type="protein sequence ID" value="QIM50750.1"/>
    <property type="molecule type" value="Genomic_DNA"/>
</dbReference>
<dbReference type="InterPro" id="IPR032387">
    <property type="entry name" value="ACAS_N"/>
</dbReference>
<evidence type="ECO:0000313" key="11">
    <source>
        <dbReference type="EMBL" id="QIM50750.1"/>
    </source>
</evidence>
<evidence type="ECO:0000259" key="10">
    <source>
        <dbReference type="Pfam" id="PF16177"/>
    </source>
</evidence>
<dbReference type="SUPFAM" id="SSF56801">
    <property type="entry name" value="Acetyl-CoA synthetase-like"/>
    <property type="match status" value="1"/>
</dbReference>
<dbReference type="InterPro" id="IPR025110">
    <property type="entry name" value="AMP-bd_C"/>
</dbReference>
<evidence type="ECO:0000256" key="1">
    <source>
        <dbReference type="ARBA" id="ARBA00006432"/>
    </source>
</evidence>
<proteinExistence type="inferred from homology"/>
<evidence type="ECO:0000256" key="2">
    <source>
        <dbReference type="ARBA" id="ARBA00013275"/>
    </source>
</evidence>
<keyword evidence="4" id="KW-0547">Nucleotide-binding</keyword>
<dbReference type="GO" id="GO:0003987">
    <property type="term" value="F:acetate-CoA ligase activity"/>
    <property type="evidence" value="ECO:0007669"/>
    <property type="project" value="UniProtKB-EC"/>
</dbReference>
<dbReference type="EC" id="6.2.1.1" evidence="2"/>
<dbReference type="RefSeq" id="WP_166223092.1">
    <property type="nucleotide sequence ID" value="NZ_CP049989.1"/>
</dbReference>
<protein>
    <recommendedName>
        <fullName evidence="2">acetate--CoA ligase</fullName>
        <ecNumber evidence="2">6.2.1.1</ecNumber>
    </recommendedName>
</protein>
<evidence type="ECO:0000256" key="4">
    <source>
        <dbReference type="ARBA" id="ARBA00022741"/>
    </source>
</evidence>
<keyword evidence="12" id="KW-1185">Reference proteome</keyword>
<dbReference type="KEGG" id="hcz:G9Q37_00685"/>
<keyword evidence="7" id="KW-0472">Membrane</keyword>
<dbReference type="PANTHER" id="PTHR24095">
    <property type="entry name" value="ACETYL-COENZYME A SYNTHETASE"/>
    <property type="match status" value="1"/>
</dbReference>
<keyword evidence="7" id="KW-1133">Transmembrane helix</keyword>
<feature type="domain" description="AMP-dependent synthetase/ligase" evidence="8">
    <location>
        <begin position="102"/>
        <end position="478"/>
    </location>
</feature>
<keyword evidence="3" id="KW-0436">Ligase</keyword>
<dbReference type="Gene3D" id="3.40.50.12780">
    <property type="entry name" value="N-terminal domain of ligase-like"/>
    <property type="match status" value="1"/>
</dbReference>
<accession>A0A6G8ICL7</accession>
<evidence type="ECO:0000259" key="8">
    <source>
        <dbReference type="Pfam" id="PF00501"/>
    </source>
</evidence>
<dbReference type="AlphaFoldDB" id="A0A6G8ICL7"/>
<name>A0A6G8ICL7_9BURK</name>
<evidence type="ECO:0000256" key="7">
    <source>
        <dbReference type="SAM" id="Phobius"/>
    </source>
</evidence>
<reference evidence="11 12" key="1">
    <citation type="submission" date="2020-03" db="EMBL/GenBank/DDBJ databases">
        <title>Hydrogenophaga sp. nov. isolated from cyanobacterial mat.</title>
        <authorList>
            <person name="Thorat V."/>
            <person name="Kirdat K."/>
            <person name="Tiwarekar B."/>
            <person name="Costa E.D."/>
            <person name="Yadav A."/>
        </authorList>
    </citation>
    <scope>NUCLEOTIDE SEQUENCE [LARGE SCALE GENOMIC DNA]</scope>
    <source>
        <strain evidence="11 12">BA0156</strain>
    </source>
</reference>
<feature type="domain" description="Acetyl-coenzyme A synthetase N-terminal" evidence="10">
    <location>
        <begin position="33"/>
        <end position="90"/>
    </location>
</feature>
<comment type="similarity">
    <text evidence="1">Belongs to the ATP-dependent AMP-binding enzyme family.</text>
</comment>
<dbReference type="Pfam" id="PF13193">
    <property type="entry name" value="AMP-binding_C"/>
    <property type="match status" value="1"/>
</dbReference>
<evidence type="ECO:0000259" key="9">
    <source>
        <dbReference type="Pfam" id="PF13193"/>
    </source>
</evidence>
<dbReference type="PANTHER" id="PTHR24095:SF14">
    <property type="entry name" value="ACETYL-COENZYME A SYNTHETASE 1"/>
    <property type="match status" value="1"/>
</dbReference>
<evidence type="ECO:0000256" key="6">
    <source>
        <dbReference type="ARBA" id="ARBA00022990"/>
    </source>
</evidence>
<dbReference type="InterPro" id="IPR042099">
    <property type="entry name" value="ANL_N_sf"/>
</dbReference>
<dbReference type="GO" id="GO:0005524">
    <property type="term" value="F:ATP binding"/>
    <property type="evidence" value="ECO:0007669"/>
    <property type="project" value="UniProtKB-KW"/>
</dbReference>
<dbReference type="Proteomes" id="UP000503162">
    <property type="component" value="Chromosome"/>
</dbReference>
<evidence type="ECO:0000256" key="5">
    <source>
        <dbReference type="ARBA" id="ARBA00022840"/>
    </source>
</evidence>
<dbReference type="Pfam" id="PF00501">
    <property type="entry name" value="AMP-binding"/>
    <property type="match status" value="1"/>
</dbReference>
<dbReference type="GO" id="GO:0006085">
    <property type="term" value="P:acetyl-CoA biosynthetic process"/>
    <property type="evidence" value="ECO:0007669"/>
    <property type="project" value="TreeGrafter"/>
</dbReference>
<sequence length="659" mass="71760">MSAGTDFAWTPAPQTIERSNIHALCAMLGVRDYDGLHRLSLDDTFRFHQTAMRHLGFEWFRWPDALIAEGCDPRLPHWFAGGELNWVHNALRRGESDAGRHQIALICEQEDGRVQQLSYFELRQEALRKAAGLRASGIRRGDRVGLMLSMGKDAVVAFLAISALGAIAVPLFTGFGADAMVARLQACDARALITDRHLTRRGQTTDLWERLVLVTRQLPALRVVFITTEAPARSIAGKAVMPWSDVGRDQSIDSIEAMGANDPFMIVYTSGTTGRPKGAVHTHGGFPVKIVEDSAYHFDLKSGDRWLWPSDLGWIVGPITIVGALCLGATLVCYDGAPDHPDWSRMGAMIGRHQVTHFGASPTLLRGLMQNADSSLSAPRSDLQVLISAGEVLPEDVFDWYLNDFGNGRAPVINYTGGTEVSGAILGNVVTRPIKASGFNAASLAADVVAYDDAGLPCRNTVGELVIRRPFVGMTHGFWQEPERYFDAYWSQFPDVWTHGDLLLQDADGHSFIKGRSDDTLKIAGKRVGPAEVEEVARIQGVRDIAAVGLSDDVKGQRLVLVVVPESPSLATPELAQAVATAVRAGLGKPFAPASIHWIEMLPKTRNGKVLRRMLRRALENQALGDTSSLESTSMLMAVERLRASVFGPPPGSTQEAHA</sequence>
<evidence type="ECO:0000256" key="3">
    <source>
        <dbReference type="ARBA" id="ARBA00022598"/>
    </source>
</evidence>
<feature type="domain" description="AMP-binding enzyme C-terminal" evidence="9">
    <location>
        <begin position="536"/>
        <end position="609"/>
    </location>
</feature>
<dbReference type="Pfam" id="PF16177">
    <property type="entry name" value="ACAS_N"/>
    <property type="match status" value="1"/>
</dbReference>
<dbReference type="InterPro" id="IPR045851">
    <property type="entry name" value="AMP-bd_C_sf"/>
</dbReference>
<keyword evidence="6" id="KW-0007">Acetylation</keyword>
<keyword evidence="5" id="KW-0067">ATP-binding</keyword>
<dbReference type="Gene3D" id="3.30.300.30">
    <property type="match status" value="1"/>
</dbReference>
<keyword evidence="7" id="KW-0812">Transmembrane</keyword>
<evidence type="ECO:0000313" key="12">
    <source>
        <dbReference type="Proteomes" id="UP000503162"/>
    </source>
</evidence>
<feature type="transmembrane region" description="Helical" evidence="7">
    <location>
        <begin position="155"/>
        <end position="177"/>
    </location>
</feature>
<dbReference type="PROSITE" id="PS00455">
    <property type="entry name" value="AMP_BINDING"/>
    <property type="match status" value="1"/>
</dbReference>
<gene>
    <name evidence="11" type="ORF">G9Q37_00685</name>
</gene>